<dbReference type="Pfam" id="PF00515">
    <property type="entry name" value="TPR_1"/>
    <property type="match status" value="1"/>
</dbReference>
<keyword evidence="1" id="KW-0132">Cell division</keyword>
<dbReference type="PANTHER" id="PTHR12558:SF10">
    <property type="entry name" value="CELL DIVISION CYCLE PROTEIN 23 HOMOLOG"/>
    <property type="match status" value="1"/>
</dbReference>
<dbReference type="Proteomes" id="UP001219933">
    <property type="component" value="Chromosome 2"/>
</dbReference>
<dbReference type="InterPro" id="IPR007192">
    <property type="entry name" value="APC8"/>
</dbReference>
<reference evidence="9" key="1">
    <citation type="submission" date="2023-03" db="EMBL/GenBank/DDBJ databases">
        <title>Mating type loci evolution in Malassezia.</title>
        <authorList>
            <person name="Coelho M.A."/>
        </authorList>
    </citation>
    <scope>NUCLEOTIDE SEQUENCE</scope>
    <source>
        <strain evidence="9">CBS 11721</strain>
    </source>
</reference>
<organism evidence="9 10">
    <name type="scientific">Malassezia cuniculi</name>
    <dbReference type="NCBI Taxonomy" id="948313"/>
    <lineage>
        <taxon>Eukaryota</taxon>
        <taxon>Fungi</taxon>
        <taxon>Dikarya</taxon>
        <taxon>Basidiomycota</taxon>
        <taxon>Ustilaginomycotina</taxon>
        <taxon>Malasseziomycetes</taxon>
        <taxon>Malasseziales</taxon>
        <taxon>Malasseziaceae</taxon>
        <taxon>Malassezia</taxon>
    </lineage>
</organism>
<feature type="repeat" description="TPR" evidence="7">
    <location>
        <begin position="389"/>
        <end position="422"/>
    </location>
</feature>
<dbReference type="Gene3D" id="1.25.40.10">
    <property type="entry name" value="Tetratricopeptide repeat domain"/>
    <property type="match status" value="2"/>
</dbReference>
<dbReference type="PROSITE" id="PS50293">
    <property type="entry name" value="TPR_REGION"/>
    <property type="match status" value="1"/>
</dbReference>
<evidence type="ECO:0000256" key="5">
    <source>
        <dbReference type="ARBA" id="ARBA00022803"/>
    </source>
</evidence>
<dbReference type="PROSITE" id="PS50005">
    <property type="entry name" value="TPR"/>
    <property type="match status" value="3"/>
</dbReference>
<protein>
    <submittedName>
        <fullName evidence="9">Anaphase-promoting complex subunit 8</fullName>
    </submittedName>
</protein>
<dbReference type="AlphaFoldDB" id="A0AAF0EUS6"/>
<dbReference type="SUPFAM" id="SSF48452">
    <property type="entry name" value="TPR-like"/>
    <property type="match status" value="1"/>
</dbReference>
<dbReference type="InterPro" id="IPR011990">
    <property type="entry name" value="TPR-like_helical_dom_sf"/>
</dbReference>
<dbReference type="GO" id="GO:0005680">
    <property type="term" value="C:anaphase-promoting complex"/>
    <property type="evidence" value="ECO:0007669"/>
    <property type="project" value="InterPro"/>
</dbReference>
<evidence type="ECO:0000256" key="6">
    <source>
        <dbReference type="ARBA" id="ARBA00023306"/>
    </source>
</evidence>
<sequence>MRFERLDGLQDTAPDTAKAALRDAAVQLEDRGLGVAARWALELACCVRDARRPATSTPSVKAAAAFPTHSTPALGAHSPSWDAAPVLTPGTHLMSPSRSHRDESDSFYLARACFSQGEYERCAWLLERHEPLGPKERFLALYARFLIFERQLGDDDALPPLEYTVGGSAGAGGGSSLVPLLAHLVEPEDAFLLFLKGVILQRLHKRVEAMDCLIRSVQRFPYNWSAWLELSRTLSPDGSEREQILDLLPQSFMSVFFMEHSVRQSAQGDAAGLNRIDALLEVFPNSAYLVTCRAQCLYLGQELEEAADTFEQALRLDPFRLDGLSEYSNTLYVLDNAEALSQLVQQFAHVGRDRPEVCCLVGNYYNQRGDHFRAVEAFRRALRLDRGCVAAWILLGHEYLELKNSHAAAEMYRRALEINPQDYRPWHGLGQVYELNEAWSFAIHYYQKCAAIRPYDARMWASLGVCYERLGRTADAVACFKRHLTCPLSHLESVDALARIIDLYERDGDTQSSTQYHRLLVQVVEQHMSRDASLVARFAFSYIIAARWEMGELHGKLHGPRPDPAPRQGDLALAGEYLQKVVLAGTDMSFLAEELLKKLARHPD</sequence>
<evidence type="ECO:0000256" key="2">
    <source>
        <dbReference type="ARBA" id="ARBA00022737"/>
    </source>
</evidence>
<dbReference type="GO" id="GO:0045842">
    <property type="term" value="P:positive regulation of mitotic metaphase/anaphase transition"/>
    <property type="evidence" value="ECO:0007669"/>
    <property type="project" value="TreeGrafter"/>
</dbReference>
<evidence type="ECO:0000259" key="8">
    <source>
        <dbReference type="Pfam" id="PF04049"/>
    </source>
</evidence>
<evidence type="ECO:0000256" key="1">
    <source>
        <dbReference type="ARBA" id="ARBA00022618"/>
    </source>
</evidence>
<feature type="repeat" description="TPR" evidence="7">
    <location>
        <begin position="355"/>
        <end position="388"/>
    </location>
</feature>
<dbReference type="SMART" id="SM00028">
    <property type="entry name" value="TPR"/>
    <property type="match status" value="7"/>
</dbReference>
<evidence type="ECO:0000313" key="10">
    <source>
        <dbReference type="Proteomes" id="UP001219933"/>
    </source>
</evidence>
<dbReference type="InterPro" id="IPR019734">
    <property type="entry name" value="TPR_rpt"/>
</dbReference>
<evidence type="ECO:0000256" key="7">
    <source>
        <dbReference type="PROSITE-ProRule" id="PRU00339"/>
    </source>
</evidence>
<dbReference type="Pfam" id="PF13181">
    <property type="entry name" value="TPR_8"/>
    <property type="match status" value="1"/>
</dbReference>
<keyword evidence="4" id="KW-0833">Ubl conjugation pathway</keyword>
<keyword evidence="5 7" id="KW-0802">TPR repeat</keyword>
<feature type="repeat" description="TPR" evidence="7">
    <location>
        <begin position="287"/>
        <end position="320"/>
    </location>
</feature>
<feature type="domain" description="Cdc23" evidence="8">
    <location>
        <begin position="18"/>
        <end position="294"/>
    </location>
</feature>
<accession>A0AAF0EUS6</accession>
<proteinExistence type="predicted"/>
<evidence type="ECO:0000256" key="4">
    <source>
        <dbReference type="ARBA" id="ARBA00022786"/>
    </source>
</evidence>
<keyword evidence="2" id="KW-0677">Repeat</keyword>
<dbReference type="GO" id="GO:0016567">
    <property type="term" value="P:protein ubiquitination"/>
    <property type="evidence" value="ECO:0007669"/>
    <property type="project" value="TreeGrafter"/>
</dbReference>
<dbReference type="GO" id="GO:0031145">
    <property type="term" value="P:anaphase-promoting complex-dependent catabolic process"/>
    <property type="evidence" value="ECO:0007669"/>
    <property type="project" value="TreeGrafter"/>
</dbReference>
<keyword evidence="3" id="KW-0498">Mitosis</keyword>
<name>A0AAF0EUS6_9BASI</name>
<keyword evidence="6" id="KW-0131">Cell cycle</keyword>
<dbReference type="Pfam" id="PF13432">
    <property type="entry name" value="TPR_16"/>
    <property type="match status" value="1"/>
</dbReference>
<dbReference type="GO" id="GO:0051301">
    <property type="term" value="P:cell division"/>
    <property type="evidence" value="ECO:0007669"/>
    <property type="project" value="UniProtKB-KW"/>
</dbReference>
<dbReference type="EMBL" id="CP119878">
    <property type="protein sequence ID" value="WFD34721.1"/>
    <property type="molecule type" value="Genomic_DNA"/>
</dbReference>
<keyword evidence="10" id="KW-1185">Reference proteome</keyword>
<dbReference type="Pfam" id="PF04049">
    <property type="entry name" value="ANAPC8"/>
    <property type="match status" value="1"/>
</dbReference>
<evidence type="ECO:0000256" key="3">
    <source>
        <dbReference type="ARBA" id="ARBA00022776"/>
    </source>
</evidence>
<gene>
    <name evidence="9" type="primary">cut23</name>
    <name evidence="9" type="ORF">MCUN1_001565</name>
</gene>
<dbReference type="PANTHER" id="PTHR12558">
    <property type="entry name" value="CELL DIVISION CYCLE 16,23,27"/>
    <property type="match status" value="1"/>
</dbReference>
<evidence type="ECO:0000313" key="9">
    <source>
        <dbReference type="EMBL" id="WFD34721.1"/>
    </source>
</evidence>